<dbReference type="PRINTS" id="PR00480">
    <property type="entry name" value="ASTACIN"/>
</dbReference>
<feature type="domain" description="Peptidase M12A" evidence="5">
    <location>
        <begin position="1"/>
        <end position="164"/>
    </location>
</feature>
<gene>
    <name evidence="6" type="ORF">LAZ67_14002485</name>
</gene>
<keyword evidence="3 4" id="KW-0645">Protease</keyword>
<evidence type="ECO:0000256" key="1">
    <source>
        <dbReference type="ARBA" id="ARBA00011245"/>
    </source>
</evidence>
<comment type="function">
    <text evidence="2">Zinc metalloprotease. Provoques deadhesion of endothelial cells from cell cultures, and also degradation of fibronectin, fibrinogen and gelatin in vitro. Its role in the venom is not fully understood but it might act as a spreading factor that facilitates diffusion of other venom toxins. Alternatively, it might be involved in the proteolytic processing of other venom toxins or it might play a role in extra-oral digestion of prey.</text>
</comment>
<evidence type="ECO:0000313" key="7">
    <source>
        <dbReference type="Proteomes" id="UP001235939"/>
    </source>
</evidence>
<keyword evidence="3 4" id="KW-0482">Metalloprotease</keyword>
<keyword evidence="3 4" id="KW-0378">Hydrolase</keyword>
<sequence length="164" mass="18933">MKQYEDNTCLKFKEITPPATGKYINFFKGVGCYSYVGMVSAKQPLSLGNGCLVIGTVVHEIGHALGFHHEQSRSDRDDYINVYWENISKGKEGNFRKLKPIENRLYNKFDYESIMIYGETAFSKDGKSKTMEDKNKVHKLTNPYSKKGMSKYDIERVNKLYQCK</sequence>
<dbReference type="SMART" id="SM00235">
    <property type="entry name" value="ZnMc"/>
    <property type="match status" value="1"/>
</dbReference>
<feature type="binding site" evidence="3">
    <location>
        <position position="63"/>
    </location>
    <ligand>
        <name>Zn(2+)</name>
        <dbReference type="ChEBI" id="CHEBI:29105"/>
        <note>catalytic</note>
    </ligand>
</feature>
<dbReference type="InterPro" id="IPR024079">
    <property type="entry name" value="MetalloPept_cat_dom_sf"/>
</dbReference>
<keyword evidence="3 4" id="KW-0862">Zinc</keyword>
<dbReference type="PANTHER" id="PTHR10127">
    <property type="entry name" value="DISCOIDIN, CUB, EGF, LAMININ , AND ZINC METALLOPROTEASE DOMAIN CONTAINING"/>
    <property type="match status" value="1"/>
</dbReference>
<evidence type="ECO:0000256" key="4">
    <source>
        <dbReference type="RuleBase" id="RU361183"/>
    </source>
</evidence>
<evidence type="ECO:0000259" key="5">
    <source>
        <dbReference type="PROSITE" id="PS51864"/>
    </source>
</evidence>
<dbReference type="Gene3D" id="3.40.390.10">
    <property type="entry name" value="Collagenase (Catalytic Domain)"/>
    <property type="match status" value="1"/>
</dbReference>
<name>A0ABY6L9L9_9ARAC</name>
<dbReference type="InterPro" id="IPR001506">
    <property type="entry name" value="Peptidase_M12A"/>
</dbReference>
<protein>
    <recommendedName>
        <fullName evidence="4">Metalloendopeptidase</fullName>
        <ecNumber evidence="4">3.4.24.-</ecNumber>
    </recommendedName>
</protein>
<evidence type="ECO:0000256" key="3">
    <source>
        <dbReference type="PROSITE-ProRule" id="PRU01211"/>
    </source>
</evidence>
<dbReference type="Proteomes" id="UP001235939">
    <property type="component" value="Chromosome 14"/>
</dbReference>
<evidence type="ECO:0000313" key="6">
    <source>
        <dbReference type="EMBL" id="UYV76937.1"/>
    </source>
</evidence>
<reference evidence="6 7" key="1">
    <citation type="submission" date="2022-01" db="EMBL/GenBank/DDBJ databases">
        <title>A chromosomal length assembly of Cordylochernes scorpioides.</title>
        <authorList>
            <person name="Zeh D."/>
            <person name="Zeh J."/>
        </authorList>
    </citation>
    <scope>NUCLEOTIDE SEQUENCE [LARGE SCALE GENOMIC DNA]</scope>
    <source>
        <strain evidence="6">IN4F17</strain>
        <tissue evidence="6">Whole Body</tissue>
    </source>
</reference>
<comment type="cofactor">
    <cofactor evidence="3 4">
        <name>Zn(2+)</name>
        <dbReference type="ChEBI" id="CHEBI:29105"/>
    </cofactor>
    <text evidence="3 4">Binds 1 zinc ion per subunit.</text>
</comment>
<proteinExistence type="predicted"/>
<keyword evidence="7" id="KW-1185">Reference proteome</keyword>
<keyword evidence="3 4" id="KW-0479">Metal-binding</keyword>
<evidence type="ECO:0000256" key="2">
    <source>
        <dbReference type="ARBA" id="ARBA00025529"/>
    </source>
</evidence>
<dbReference type="SUPFAM" id="SSF55486">
    <property type="entry name" value="Metalloproteases ('zincins'), catalytic domain"/>
    <property type="match status" value="1"/>
</dbReference>
<feature type="active site" evidence="3">
    <location>
        <position position="60"/>
    </location>
</feature>
<dbReference type="Pfam" id="PF01400">
    <property type="entry name" value="Astacin"/>
    <property type="match status" value="1"/>
</dbReference>
<comment type="subunit">
    <text evidence="1">Monomer.</text>
</comment>
<feature type="binding site" evidence="3">
    <location>
        <position position="59"/>
    </location>
    <ligand>
        <name>Zn(2+)</name>
        <dbReference type="ChEBI" id="CHEBI:29105"/>
        <note>catalytic</note>
    </ligand>
</feature>
<accession>A0ABY6L9L9</accession>
<organism evidence="6 7">
    <name type="scientific">Cordylochernes scorpioides</name>
    <dbReference type="NCBI Taxonomy" id="51811"/>
    <lineage>
        <taxon>Eukaryota</taxon>
        <taxon>Metazoa</taxon>
        <taxon>Ecdysozoa</taxon>
        <taxon>Arthropoda</taxon>
        <taxon>Chelicerata</taxon>
        <taxon>Arachnida</taxon>
        <taxon>Pseudoscorpiones</taxon>
        <taxon>Cheliferoidea</taxon>
        <taxon>Chernetidae</taxon>
        <taxon>Cordylochernes</taxon>
    </lineage>
</organism>
<dbReference type="EC" id="3.4.24.-" evidence="4"/>
<comment type="caution">
    <text evidence="3">Lacks conserved residue(s) required for the propagation of feature annotation.</text>
</comment>
<dbReference type="InterPro" id="IPR006026">
    <property type="entry name" value="Peptidase_Metallo"/>
</dbReference>
<dbReference type="PROSITE" id="PS51864">
    <property type="entry name" value="ASTACIN"/>
    <property type="match status" value="1"/>
</dbReference>
<dbReference type="InterPro" id="IPR034035">
    <property type="entry name" value="Astacin-like_dom"/>
</dbReference>
<feature type="binding site" evidence="3">
    <location>
        <position position="69"/>
    </location>
    <ligand>
        <name>Zn(2+)</name>
        <dbReference type="ChEBI" id="CHEBI:29105"/>
        <note>catalytic</note>
    </ligand>
</feature>
<dbReference type="CDD" id="cd04280">
    <property type="entry name" value="ZnMc_astacin_like"/>
    <property type="match status" value="1"/>
</dbReference>
<dbReference type="PANTHER" id="PTHR10127:SF883">
    <property type="entry name" value="ZINC METALLOPROTEINASE NAS-8"/>
    <property type="match status" value="1"/>
</dbReference>
<dbReference type="EMBL" id="CP092876">
    <property type="protein sequence ID" value="UYV76937.1"/>
    <property type="molecule type" value="Genomic_DNA"/>
</dbReference>